<sequence>MPDTKLTEMPQITVTATTADHIESFHQALDTVAKERKYLTLLEAFPLPETRKFVLGMMERGNPHVVATSENTVVGWCDISRHVFPTHAHRGTLGMGIISGYRGRGLGMRLMDAALKQARDAGFIRIELSVHANNAPAIALYEKVGFIKEGIQRRSVLIDGASIDTVNMALMLDED</sequence>
<dbReference type="OrthoDB" id="9803907at2"/>
<proteinExistence type="predicted"/>
<reference evidence="2 3" key="1">
    <citation type="submission" date="2014-08" db="EMBL/GenBank/DDBJ databases">
        <title>Whole genome shotgun sequence of Rhizobium rubi NBRC 13261.</title>
        <authorList>
            <person name="Katano-Makiyama Y."/>
            <person name="Hosoyama A."/>
            <person name="Hashimoto M."/>
            <person name="Hosoyama Y."/>
            <person name="Noguchi M."/>
            <person name="Tsuchikane K."/>
            <person name="Uohara A."/>
            <person name="Ohji S."/>
            <person name="Ichikawa N."/>
            <person name="Kimura A."/>
            <person name="Yamazoe A."/>
            <person name="Fujita N."/>
        </authorList>
    </citation>
    <scope>NUCLEOTIDE SEQUENCE [LARGE SCALE GENOMIC DNA]</scope>
    <source>
        <strain evidence="2 3">NBRC 13261</strain>
    </source>
</reference>
<dbReference type="SUPFAM" id="SSF55729">
    <property type="entry name" value="Acyl-CoA N-acyltransferases (Nat)"/>
    <property type="match status" value="1"/>
</dbReference>
<dbReference type="Proteomes" id="UP000028701">
    <property type="component" value="Unassembled WGS sequence"/>
</dbReference>
<dbReference type="RefSeq" id="WP_045228351.1">
    <property type="nucleotide sequence ID" value="NZ_BBJU01000002.1"/>
</dbReference>
<protein>
    <submittedName>
        <fullName evidence="2">Putative acetyltransferase</fullName>
    </submittedName>
</protein>
<evidence type="ECO:0000313" key="3">
    <source>
        <dbReference type="Proteomes" id="UP000028701"/>
    </source>
</evidence>
<dbReference type="PROSITE" id="PS51186">
    <property type="entry name" value="GNAT"/>
    <property type="match status" value="1"/>
</dbReference>
<dbReference type="Pfam" id="PF00583">
    <property type="entry name" value="Acetyltransf_1"/>
    <property type="match status" value="1"/>
</dbReference>
<dbReference type="AlphaFoldDB" id="A0A081CQ00"/>
<dbReference type="PANTHER" id="PTHR43617">
    <property type="entry name" value="L-AMINO ACID N-ACETYLTRANSFERASE"/>
    <property type="match status" value="1"/>
</dbReference>
<dbReference type="InterPro" id="IPR050276">
    <property type="entry name" value="MshD_Acetyltransferase"/>
</dbReference>
<dbReference type="eggNOG" id="COG0456">
    <property type="taxonomic scope" value="Bacteria"/>
</dbReference>
<gene>
    <name evidence="2" type="ORF">RRU01S_02_00740</name>
</gene>
<dbReference type="InterPro" id="IPR016181">
    <property type="entry name" value="Acyl_CoA_acyltransferase"/>
</dbReference>
<feature type="domain" description="N-acetyltransferase" evidence="1">
    <location>
        <begin position="12"/>
        <end position="173"/>
    </location>
</feature>
<dbReference type="Gene3D" id="3.40.630.30">
    <property type="match status" value="1"/>
</dbReference>
<keyword evidence="2" id="KW-0808">Transferase</keyword>
<accession>A0A081CQ00</accession>
<dbReference type="EMBL" id="BBJU01000002">
    <property type="protein sequence ID" value="GAK68746.1"/>
    <property type="molecule type" value="Genomic_DNA"/>
</dbReference>
<name>A0A081CQ00_9HYPH</name>
<dbReference type="InterPro" id="IPR000182">
    <property type="entry name" value="GNAT_dom"/>
</dbReference>
<dbReference type="CDD" id="cd04301">
    <property type="entry name" value="NAT_SF"/>
    <property type="match status" value="1"/>
</dbReference>
<dbReference type="GO" id="GO:0016747">
    <property type="term" value="F:acyltransferase activity, transferring groups other than amino-acyl groups"/>
    <property type="evidence" value="ECO:0007669"/>
    <property type="project" value="InterPro"/>
</dbReference>
<dbReference type="PANTHER" id="PTHR43617:SF34">
    <property type="entry name" value="PUTATIVE-RELATED"/>
    <property type="match status" value="1"/>
</dbReference>
<evidence type="ECO:0000259" key="1">
    <source>
        <dbReference type="PROSITE" id="PS51186"/>
    </source>
</evidence>
<evidence type="ECO:0000313" key="2">
    <source>
        <dbReference type="EMBL" id="GAK68746.1"/>
    </source>
</evidence>
<organism evidence="2 3">
    <name type="scientific">Agrobacterium rubi TR3 = NBRC 13261</name>
    <dbReference type="NCBI Taxonomy" id="1368415"/>
    <lineage>
        <taxon>Bacteria</taxon>
        <taxon>Pseudomonadati</taxon>
        <taxon>Pseudomonadota</taxon>
        <taxon>Alphaproteobacteria</taxon>
        <taxon>Hyphomicrobiales</taxon>
        <taxon>Rhizobiaceae</taxon>
        <taxon>Rhizobium/Agrobacterium group</taxon>
        <taxon>Agrobacterium</taxon>
    </lineage>
</organism>
<comment type="caution">
    <text evidence="2">The sequence shown here is derived from an EMBL/GenBank/DDBJ whole genome shotgun (WGS) entry which is preliminary data.</text>
</comment>